<evidence type="ECO:0000313" key="2">
    <source>
        <dbReference type="EMBL" id="GIJ58953.1"/>
    </source>
</evidence>
<protein>
    <recommendedName>
        <fullName evidence="4">Branched-chain amino acid transport protein (AzlD)</fullName>
    </recommendedName>
</protein>
<proteinExistence type="predicted"/>
<feature type="transmembrane region" description="Helical" evidence="1">
    <location>
        <begin position="81"/>
        <end position="97"/>
    </location>
</feature>
<evidence type="ECO:0000313" key="3">
    <source>
        <dbReference type="Proteomes" id="UP000612585"/>
    </source>
</evidence>
<organism evidence="2 3">
    <name type="scientific">Virgisporangium aurantiacum</name>
    <dbReference type="NCBI Taxonomy" id="175570"/>
    <lineage>
        <taxon>Bacteria</taxon>
        <taxon>Bacillati</taxon>
        <taxon>Actinomycetota</taxon>
        <taxon>Actinomycetes</taxon>
        <taxon>Micromonosporales</taxon>
        <taxon>Micromonosporaceae</taxon>
        <taxon>Virgisporangium</taxon>
    </lineage>
</organism>
<evidence type="ECO:0000256" key="1">
    <source>
        <dbReference type="SAM" id="Phobius"/>
    </source>
</evidence>
<accession>A0A8J3Z9S7</accession>
<dbReference type="AlphaFoldDB" id="A0A8J3Z9S7"/>
<keyword evidence="1" id="KW-0812">Transmembrane</keyword>
<keyword evidence="1" id="KW-1133">Transmembrane helix</keyword>
<dbReference type="Proteomes" id="UP000612585">
    <property type="component" value="Unassembled WGS sequence"/>
</dbReference>
<dbReference type="RefSeq" id="WP_204000495.1">
    <property type="nucleotide sequence ID" value="NZ_BOPG01000044.1"/>
</dbReference>
<reference evidence="2" key="1">
    <citation type="submission" date="2021-01" db="EMBL/GenBank/DDBJ databases">
        <title>Whole genome shotgun sequence of Virgisporangium aurantiacum NBRC 16421.</title>
        <authorList>
            <person name="Komaki H."/>
            <person name="Tamura T."/>
        </authorList>
    </citation>
    <scope>NUCLEOTIDE SEQUENCE</scope>
    <source>
        <strain evidence="2">NBRC 16421</strain>
    </source>
</reference>
<dbReference type="EMBL" id="BOPG01000044">
    <property type="protein sequence ID" value="GIJ58953.1"/>
    <property type="molecule type" value="Genomic_DNA"/>
</dbReference>
<comment type="caution">
    <text evidence="2">The sequence shown here is derived from an EMBL/GenBank/DDBJ whole genome shotgun (WGS) entry which is preliminary data.</text>
</comment>
<evidence type="ECO:0008006" key="4">
    <source>
        <dbReference type="Google" id="ProtNLM"/>
    </source>
</evidence>
<name>A0A8J3Z9S7_9ACTN</name>
<dbReference type="Pfam" id="PF05437">
    <property type="entry name" value="AzlD"/>
    <property type="match status" value="1"/>
</dbReference>
<sequence length="98" mass="9886">MTLWIVIISVAVISFAIKAAGPALLTGRDLPAWTGGVIALLAPCLLAALVVVHVIEDFSVAVLAGLAAVVVAHLLRAPMLVSVLAAIVTTAVLRAVVG</sequence>
<gene>
    <name evidence="2" type="ORF">Vau01_064690</name>
</gene>
<keyword evidence="1" id="KW-0472">Membrane</keyword>
<dbReference type="InterPro" id="IPR008407">
    <property type="entry name" value="Brnchd-chn_aa_trnsp_AzlD"/>
</dbReference>
<keyword evidence="3" id="KW-1185">Reference proteome</keyword>
<feature type="transmembrane region" description="Helical" evidence="1">
    <location>
        <begin position="32"/>
        <end position="51"/>
    </location>
</feature>